<keyword evidence="1" id="KW-0472">Membrane</keyword>
<dbReference type="EMBL" id="AZBU02000006">
    <property type="protein sequence ID" value="TKR72581.1"/>
    <property type="molecule type" value="Genomic_DNA"/>
</dbReference>
<feature type="transmembrane region" description="Helical" evidence="1">
    <location>
        <begin position="12"/>
        <end position="34"/>
    </location>
</feature>
<sequence length="79" mass="8884">MVENHLKPPICVCCLPVTTVTVIIAILTFVGAVYNVLLLSHLGELEKFYKYRRLIHVILLANLAVCFISLLAIATIYKR</sequence>
<dbReference type="AlphaFoldDB" id="A0A4U5MSA3"/>
<proteinExistence type="predicted"/>
<accession>A0A4U5MSA3</accession>
<organism evidence="2 3">
    <name type="scientific">Steinernema carpocapsae</name>
    <name type="common">Entomopathogenic nematode</name>
    <dbReference type="NCBI Taxonomy" id="34508"/>
    <lineage>
        <taxon>Eukaryota</taxon>
        <taxon>Metazoa</taxon>
        <taxon>Ecdysozoa</taxon>
        <taxon>Nematoda</taxon>
        <taxon>Chromadorea</taxon>
        <taxon>Rhabditida</taxon>
        <taxon>Tylenchina</taxon>
        <taxon>Panagrolaimomorpha</taxon>
        <taxon>Strongyloidoidea</taxon>
        <taxon>Steinernematidae</taxon>
        <taxon>Steinernema</taxon>
    </lineage>
</organism>
<feature type="transmembrane region" description="Helical" evidence="1">
    <location>
        <begin position="54"/>
        <end position="77"/>
    </location>
</feature>
<reference evidence="2 3" key="2">
    <citation type="journal article" date="2019" name="G3 (Bethesda)">
        <title>Hybrid Assembly of the Genome of the Entomopathogenic Nematode Steinernema carpocapsae Identifies the X-Chromosome.</title>
        <authorList>
            <person name="Serra L."/>
            <person name="Macchietto M."/>
            <person name="Macias-Munoz A."/>
            <person name="McGill C.J."/>
            <person name="Rodriguez I.M."/>
            <person name="Rodriguez B."/>
            <person name="Murad R."/>
            <person name="Mortazavi A."/>
        </authorList>
    </citation>
    <scope>NUCLEOTIDE SEQUENCE [LARGE SCALE GENOMIC DNA]</scope>
    <source>
        <strain evidence="2 3">ALL</strain>
    </source>
</reference>
<protein>
    <submittedName>
        <fullName evidence="2">Uncharacterized protein</fullName>
    </submittedName>
</protein>
<reference evidence="2 3" key="1">
    <citation type="journal article" date="2015" name="Genome Biol.">
        <title>Comparative genomics of Steinernema reveals deeply conserved gene regulatory networks.</title>
        <authorList>
            <person name="Dillman A.R."/>
            <person name="Macchietto M."/>
            <person name="Porter C.F."/>
            <person name="Rogers A."/>
            <person name="Williams B."/>
            <person name="Antoshechkin I."/>
            <person name="Lee M.M."/>
            <person name="Goodwin Z."/>
            <person name="Lu X."/>
            <person name="Lewis E.E."/>
            <person name="Goodrich-Blair H."/>
            <person name="Stock S.P."/>
            <person name="Adams B.J."/>
            <person name="Sternberg P.W."/>
            <person name="Mortazavi A."/>
        </authorList>
    </citation>
    <scope>NUCLEOTIDE SEQUENCE [LARGE SCALE GENOMIC DNA]</scope>
    <source>
        <strain evidence="2 3">ALL</strain>
    </source>
</reference>
<evidence type="ECO:0000256" key="1">
    <source>
        <dbReference type="SAM" id="Phobius"/>
    </source>
</evidence>
<keyword evidence="3" id="KW-1185">Reference proteome</keyword>
<evidence type="ECO:0000313" key="2">
    <source>
        <dbReference type="EMBL" id="TKR72581.1"/>
    </source>
</evidence>
<comment type="caution">
    <text evidence="2">The sequence shown here is derived from an EMBL/GenBank/DDBJ whole genome shotgun (WGS) entry which is preliminary data.</text>
</comment>
<keyword evidence="1" id="KW-1133">Transmembrane helix</keyword>
<dbReference type="Proteomes" id="UP000298663">
    <property type="component" value="Unassembled WGS sequence"/>
</dbReference>
<evidence type="ECO:0000313" key="3">
    <source>
        <dbReference type="Proteomes" id="UP000298663"/>
    </source>
</evidence>
<gene>
    <name evidence="2" type="ORF">L596_020004</name>
</gene>
<name>A0A4U5MSA3_STECR</name>
<keyword evidence="1" id="KW-0812">Transmembrane</keyword>